<evidence type="ECO:0000313" key="5">
    <source>
        <dbReference type="Proteomes" id="UP000244016"/>
    </source>
</evidence>
<dbReference type="GO" id="GO:0036218">
    <property type="term" value="F:dTTP diphosphatase activity"/>
    <property type="evidence" value="ECO:0007669"/>
    <property type="project" value="RHEA"/>
</dbReference>
<feature type="site" description="Important for substrate specificity" evidence="3">
    <location>
        <position position="162"/>
    </location>
</feature>
<sequence length="220" mass="23292">MRTNSSLPPIVLASASPRRSALFSLYGLPFAVVPSGVEEVLPRGAGGAEASVSLAAAKGEEVYTRLRKESPDVIVLAFDTLVELEGRIFGKPEGEEEARAMLRALSGRAHAVFTGYAVFSPRGRQVGYERTVVRFRPLAEEEISAYLATGEPFGKAGAYAAQGQGGIFVEGVEGDFSNVVGLPLGRVGAVLRAMGIHPLPWGPPHPPVPPEELGLFRARA</sequence>
<dbReference type="PANTHER" id="PTHR43213:SF5">
    <property type="entry name" value="BIFUNCTIONAL DTTP_UTP PYROPHOSPHATASE_METHYLTRANSFERASE PROTEIN-RELATED"/>
    <property type="match status" value="1"/>
</dbReference>
<evidence type="ECO:0000256" key="1">
    <source>
        <dbReference type="ARBA" id="ARBA00001968"/>
    </source>
</evidence>
<dbReference type="Gene3D" id="3.90.950.10">
    <property type="match status" value="1"/>
</dbReference>
<comment type="caution">
    <text evidence="3">Lacks conserved residue(s) required for the propagation of feature annotation.</text>
</comment>
<evidence type="ECO:0000256" key="3">
    <source>
        <dbReference type="HAMAP-Rule" id="MF_00528"/>
    </source>
</evidence>
<keyword evidence="3" id="KW-0546">Nucleotide metabolism</keyword>
<dbReference type="EMBL" id="PEBW01000003">
    <property type="protein sequence ID" value="PTQ52078.1"/>
    <property type="molecule type" value="Genomic_DNA"/>
</dbReference>
<feature type="active site" description="Proton acceptor" evidence="3">
    <location>
        <position position="79"/>
    </location>
</feature>
<dbReference type="GO" id="GO:0005737">
    <property type="term" value="C:cytoplasm"/>
    <property type="evidence" value="ECO:0007669"/>
    <property type="project" value="UniProtKB-SubCell"/>
</dbReference>
<evidence type="ECO:0000313" key="4">
    <source>
        <dbReference type="EMBL" id="PTQ52078.1"/>
    </source>
</evidence>
<feature type="site" description="Important for substrate specificity" evidence="3">
    <location>
        <position position="80"/>
    </location>
</feature>
<dbReference type="AlphaFoldDB" id="A0A2T5G7E7"/>
<dbReference type="GO" id="GO:0009117">
    <property type="term" value="P:nucleotide metabolic process"/>
    <property type="evidence" value="ECO:0007669"/>
    <property type="project" value="UniProtKB-KW"/>
</dbReference>
<feature type="site" description="Important for substrate specificity" evidence="3">
    <location>
        <position position="18"/>
    </location>
</feature>
<comment type="cofactor">
    <cofactor evidence="1 3">
        <name>a divalent metal cation</name>
        <dbReference type="ChEBI" id="CHEBI:60240"/>
    </cofactor>
</comment>
<comment type="caution">
    <text evidence="4">The sequence shown here is derived from an EMBL/GenBank/DDBJ whole genome shotgun (WGS) entry which is preliminary data.</text>
</comment>
<dbReference type="CDD" id="cd00555">
    <property type="entry name" value="Maf"/>
    <property type="match status" value="1"/>
</dbReference>
<keyword evidence="3" id="KW-0963">Cytoplasm</keyword>
<dbReference type="PIRSF" id="PIRSF006305">
    <property type="entry name" value="Maf"/>
    <property type="match status" value="1"/>
</dbReference>
<gene>
    <name evidence="4" type="ORF">BLITH_1045</name>
</gene>
<dbReference type="EC" id="3.6.1.9" evidence="3"/>
<dbReference type="Pfam" id="PF02545">
    <property type="entry name" value="Maf"/>
    <property type="match status" value="1"/>
</dbReference>
<dbReference type="HAMAP" id="MF_00528">
    <property type="entry name" value="Maf"/>
    <property type="match status" value="1"/>
</dbReference>
<name>A0A2T5G7E7_9BACL</name>
<keyword evidence="2 3" id="KW-0378">Hydrolase</keyword>
<dbReference type="NCBIfam" id="TIGR00172">
    <property type="entry name" value="maf"/>
    <property type="match status" value="1"/>
</dbReference>
<organism evidence="4 5">
    <name type="scientific">Brockia lithotrophica</name>
    <dbReference type="NCBI Taxonomy" id="933949"/>
    <lineage>
        <taxon>Bacteria</taxon>
        <taxon>Bacillati</taxon>
        <taxon>Bacillota</taxon>
        <taxon>Bacilli</taxon>
        <taxon>Bacillales</taxon>
        <taxon>Bacillales Family X. Incertae Sedis</taxon>
        <taxon>Brockia</taxon>
    </lineage>
</organism>
<comment type="similarity">
    <text evidence="3">Belongs to the Maf family. YhdE subfamily.</text>
</comment>
<comment type="function">
    <text evidence="3">Nucleoside triphosphate pyrophosphatase that hydrolyzes dTTP and UTP. May have a dual role in cell division arrest and in preventing the incorporation of modified nucleotides into cellular nucleic acids.</text>
</comment>
<reference evidence="4 5" key="1">
    <citation type="submission" date="2017-08" db="EMBL/GenBank/DDBJ databases">
        <title>Burning lignite coal seam in the remote Altai Mountains harbors a hydrogen-driven thermophilic microbial community.</title>
        <authorList>
            <person name="Kadnikov V.V."/>
            <person name="Mardanov A.V."/>
            <person name="Ivasenko D."/>
            <person name="Beletsky A.V."/>
            <person name="Karnachuk O.V."/>
            <person name="Ravin N.V."/>
        </authorList>
    </citation>
    <scope>NUCLEOTIDE SEQUENCE [LARGE SCALE GENOMIC DNA]</scope>
    <source>
        <strain evidence="4">AL31</strain>
    </source>
</reference>
<comment type="subcellular location">
    <subcellularLocation>
        <location evidence="3">Cytoplasm</location>
    </subcellularLocation>
</comment>
<comment type="catalytic activity">
    <reaction evidence="3">
        <text>UTP + H2O = UMP + diphosphate + H(+)</text>
        <dbReference type="Rhea" id="RHEA:29395"/>
        <dbReference type="ChEBI" id="CHEBI:15377"/>
        <dbReference type="ChEBI" id="CHEBI:15378"/>
        <dbReference type="ChEBI" id="CHEBI:33019"/>
        <dbReference type="ChEBI" id="CHEBI:46398"/>
        <dbReference type="ChEBI" id="CHEBI:57865"/>
        <dbReference type="EC" id="3.6.1.9"/>
    </reaction>
</comment>
<dbReference type="InterPro" id="IPR029001">
    <property type="entry name" value="ITPase-like_fam"/>
</dbReference>
<protein>
    <recommendedName>
        <fullName evidence="3">dTTP/UTP pyrophosphatase</fullName>
        <shortName evidence="3">dTTPase/UTPase</shortName>
        <ecNumber evidence="3">3.6.1.9</ecNumber>
    </recommendedName>
    <alternativeName>
        <fullName evidence="3">Nucleoside triphosphate pyrophosphatase</fullName>
    </alternativeName>
    <alternativeName>
        <fullName evidence="3">Nucleotide pyrophosphatase</fullName>
        <shortName evidence="3">Nucleotide PPase</shortName>
    </alternativeName>
</protein>
<dbReference type="PANTHER" id="PTHR43213">
    <property type="entry name" value="BIFUNCTIONAL DTTP/UTP PYROPHOSPHATASE/METHYLTRANSFERASE PROTEIN-RELATED"/>
    <property type="match status" value="1"/>
</dbReference>
<evidence type="ECO:0000256" key="2">
    <source>
        <dbReference type="ARBA" id="ARBA00022801"/>
    </source>
</evidence>
<dbReference type="Proteomes" id="UP000244016">
    <property type="component" value="Unassembled WGS sequence"/>
</dbReference>
<dbReference type="InterPro" id="IPR003697">
    <property type="entry name" value="Maf-like"/>
</dbReference>
<dbReference type="GO" id="GO:0036221">
    <property type="term" value="F:UTP diphosphatase activity"/>
    <property type="evidence" value="ECO:0007669"/>
    <property type="project" value="RHEA"/>
</dbReference>
<accession>A0A2T5G7E7</accession>
<proteinExistence type="inferred from homology"/>
<dbReference type="SUPFAM" id="SSF52972">
    <property type="entry name" value="ITPase-like"/>
    <property type="match status" value="1"/>
</dbReference>
<comment type="catalytic activity">
    <reaction evidence="3">
        <text>dTTP + H2O = dTMP + diphosphate + H(+)</text>
        <dbReference type="Rhea" id="RHEA:28534"/>
        <dbReference type="ChEBI" id="CHEBI:15377"/>
        <dbReference type="ChEBI" id="CHEBI:15378"/>
        <dbReference type="ChEBI" id="CHEBI:33019"/>
        <dbReference type="ChEBI" id="CHEBI:37568"/>
        <dbReference type="ChEBI" id="CHEBI:63528"/>
        <dbReference type="EC" id="3.6.1.9"/>
    </reaction>
</comment>